<dbReference type="InterPro" id="IPR054297">
    <property type="entry name" value="DUF7033"/>
</dbReference>
<dbReference type="Proteomes" id="UP001595840">
    <property type="component" value="Unassembled WGS sequence"/>
</dbReference>
<sequence>MNILKVYIPDYSVSELRYSLDILLGEFLGLTFQAEVTASESITITQSGSEKELILDSSFFQKAFSAWLKPQSMPQLPLQYWTPSENDIVATLVEPSLPVLYGKPGIIKTDKSLTLNVDIFGTAFFMLSRYEELITTDRDQHQRFPATASVAFKENFLERPIVNEYLEVLWSCLKQLWPELQRKNRTANNYISCDVDFPFNPAYYSFNKMFRACARHVVKERSPVAAVKTITKYFASKMGFSIHDEFRENISWIMGQNEEADNKVSFYFIPLVTSHLDNVEDFSSSKMRKVIDEIVSRGHYIGIHPGYDTHNNASNFRESSEFFEKILDRYNINQKEIGGRQHYLRWAPALTATLWEQNNFHYDSSLTYADKTGFRCGCCYEYCMYDLTLRQRLRLKQKPLICMEVTLLDSKYENLKSKPSELLSKTMNLKDRCHKFGGCFGLLWHNSNLDCIEKKLYKKLIR</sequence>
<dbReference type="SUPFAM" id="SSF88713">
    <property type="entry name" value="Glycoside hydrolase/deacetylase"/>
    <property type="match status" value="1"/>
</dbReference>
<evidence type="ECO:0000313" key="3">
    <source>
        <dbReference type="Proteomes" id="UP001595840"/>
    </source>
</evidence>
<dbReference type="InterPro" id="IPR011330">
    <property type="entry name" value="Glyco_hydro/deAcase_b/a-brl"/>
</dbReference>
<keyword evidence="3" id="KW-1185">Reference proteome</keyword>
<name>A0ABV8V222_9GAMM</name>
<protein>
    <submittedName>
        <fullName evidence="2">Polysaccharide deacetylase family protein</fullName>
    </submittedName>
</protein>
<proteinExistence type="predicted"/>
<dbReference type="EMBL" id="JBHSCX010000004">
    <property type="protein sequence ID" value="MFC4361763.1"/>
    <property type="molecule type" value="Genomic_DNA"/>
</dbReference>
<organism evidence="2 3">
    <name type="scientific">Simiduia curdlanivorans</name>
    <dbReference type="NCBI Taxonomy" id="1492769"/>
    <lineage>
        <taxon>Bacteria</taxon>
        <taxon>Pseudomonadati</taxon>
        <taxon>Pseudomonadota</taxon>
        <taxon>Gammaproteobacteria</taxon>
        <taxon>Cellvibrionales</taxon>
        <taxon>Cellvibrionaceae</taxon>
        <taxon>Simiduia</taxon>
    </lineage>
</organism>
<dbReference type="Gene3D" id="3.20.20.370">
    <property type="entry name" value="Glycoside hydrolase/deacetylase"/>
    <property type="match status" value="1"/>
</dbReference>
<evidence type="ECO:0000313" key="2">
    <source>
        <dbReference type="EMBL" id="MFC4361763.1"/>
    </source>
</evidence>
<dbReference type="Pfam" id="PF23019">
    <property type="entry name" value="DUF7033"/>
    <property type="match status" value="1"/>
</dbReference>
<accession>A0ABV8V222</accession>
<dbReference type="CDD" id="cd10931">
    <property type="entry name" value="CE4_u7"/>
    <property type="match status" value="1"/>
</dbReference>
<gene>
    <name evidence="2" type="ORF">ACFOX3_05570</name>
</gene>
<comment type="caution">
    <text evidence="2">The sequence shown here is derived from an EMBL/GenBank/DDBJ whole genome shotgun (WGS) entry which is preliminary data.</text>
</comment>
<reference evidence="3" key="1">
    <citation type="journal article" date="2019" name="Int. J. Syst. Evol. Microbiol.">
        <title>The Global Catalogue of Microorganisms (GCM) 10K type strain sequencing project: providing services to taxonomists for standard genome sequencing and annotation.</title>
        <authorList>
            <consortium name="The Broad Institute Genomics Platform"/>
            <consortium name="The Broad Institute Genome Sequencing Center for Infectious Disease"/>
            <person name="Wu L."/>
            <person name="Ma J."/>
        </authorList>
    </citation>
    <scope>NUCLEOTIDE SEQUENCE [LARGE SCALE GENOMIC DNA]</scope>
    <source>
        <strain evidence="3">CECT 8570</strain>
    </source>
</reference>
<evidence type="ECO:0000259" key="1">
    <source>
        <dbReference type="Pfam" id="PF23019"/>
    </source>
</evidence>
<feature type="domain" description="DUF7033" evidence="1">
    <location>
        <begin position="116"/>
        <end position="200"/>
    </location>
</feature>
<dbReference type="RefSeq" id="WP_290263716.1">
    <property type="nucleotide sequence ID" value="NZ_JAUFQG010000006.1"/>
</dbReference>